<gene>
    <name evidence="1" type="ORF">METZ01_LOCUS90201</name>
</gene>
<protein>
    <submittedName>
        <fullName evidence="1">Uncharacterized protein</fullName>
    </submittedName>
</protein>
<accession>A0A381VCK1</accession>
<reference evidence="1" key="1">
    <citation type="submission" date="2018-05" db="EMBL/GenBank/DDBJ databases">
        <authorList>
            <person name="Lanie J.A."/>
            <person name="Ng W.-L."/>
            <person name="Kazmierczak K.M."/>
            <person name="Andrzejewski T.M."/>
            <person name="Davidsen T.M."/>
            <person name="Wayne K.J."/>
            <person name="Tettelin H."/>
            <person name="Glass J.I."/>
            <person name="Rusch D."/>
            <person name="Podicherti R."/>
            <person name="Tsui H.-C.T."/>
            <person name="Winkler M.E."/>
        </authorList>
    </citation>
    <scope>NUCLEOTIDE SEQUENCE</scope>
</reference>
<organism evidence="1">
    <name type="scientific">marine metagenome</name>
    <dbReference type="NCBI Taxonomy" id="408172"/>
    <lineage>
        <taxon>unclassified sequences</taxon>
        <taxon>metagenomes</taxon>
        <taxon>ecological metagenomes</taxon>
    </lineage>
</organism>
<proteinExistence type="predicted"/>
<sequence>MIRKIKINLFAPLLFLSYPVFAQSQEALQCQMENFQSASPIRVTQSELGIQLDWHGSDSQQLRLLIAVEAGEPVIKSLQLQAGDDQWTTLLTDSRFEYKIVEGLRRISNQQLNPLRELAVEFSDEVIERHKWDAFWDAPLDLRQQEFRGNPPPMDGVASQPGLPRSVSEVRRADISYNVKSCRVVADGARVELIFPDVSLGSFTGEFILALYEGSNLIRTEVLADTQLPSVAYKYDVGITGLDVQVAGSVSWRDTGGLMQRYQLNGPVNADQVVLQAANRLVVAETNGGAIAAFPPPHTFFWAREVEINVGNNWYRKDSNNSFSIGIRQGEQEVVERYMANWSLYSAPPGSMQQMVGYFYPTLGDRGDAFDAVMEFTNSDVYQPLDGYQVMGSHYHTNMGRELIASGSIDTRLRDFEVIKSAGINIAGPVDRPREETQLQEQHWLFEGALRHSDKDFMVLPEMENSNLLGGHWDLLFSHPVYYVDERAAGTPLITEHPEYGRMYNIGSVQDMMTMVEAENMIIYMPHPRTKGSTGYPDAVAESPQFLHDNYRGAGWRWGMGLDLSEKRLSDYRVIPLLDDMNNWIADTDLPLKSLIAITETYFKSPGDDIYANGPVTYLRLNELPIGNDYSSIINTLKAGEYFVSTGEVLIPNHSLSGSGSEALLTAQVQWTFPLDFVEVVYGDGSVTNSVVVSATDQLPFSSHRFGIPFDASGQRWVRFAAWDSAGNGAMTMPVRIP</sequence>
<dbReference type="AlphaFoldDB" id="A0A381VCK1"/>
<evidence type="ECO:0000313" key="1">
    <source>
        <dbReference type="EMBL" id="SVA37347.1"/>
    </source>
</evidence>
<dbReference type="EMBL" id="UINC01008291">
    <property type="protein sequence ID" value="SVA37347.1"/>
    <property type="molecule type" value="Genomic_DNA"/>
</dbReference>
<name>A0A381VCK1_9ZZZZ</name>